<dbReference type="InterPro" id="IPR013328">
    <property type="entry name" value="6PGD_dom2"/>
</dbReference>
<dbReference type="PANTHER" id="PTHR43765">
    <property type="entry name" value="2-DEHYDROPANTOATE 2-REDUCTASE-RELATED"/>
    <property type="match status" value="1"/>
</dbReference>
<name>A0A511KD86_RHOTO</name>
<evidence type="ECO:0000259" key="5">
    <source>
        <dbReference type="Pfam" id="PF02558"/>
    </source>
</evidence>
<evidence type="ECO:0000313" key="7">
    <source>
        <dbReference type="EMBL" id="GEM08262.1"/>
    </source>
</evidence>
<organism evidence="7 8">
    <name type="scientific">Rhodotorula toruloides</name>
    <name type="common">Yeast</name>
    <name type="synonym">Rhodosporidium toruloides</name>
    <dbReference type="NCBI Taxonomy" id="5286"/>
    <lineage>
        <taxon>Eukaryota</taxon>
        <taxon>Fungi</taxon>
        <taxon>Dikarya</taxon>
        <taxon>Basidiomycota</taxon>
        <taxon>Pucciniomycotina</taxon>
        <taxon>Microbotryomycetes</taxon>
        <taxon>Sporidiobolales</taxon>
        <taxon>Sporidiobolaceae</taxon>
        <taxon>Rhodotorula</taxon>
    </lineage>
</organism>
<dbReference type="InterPro" id="IPR036291">
    <property type="entry name" value="NAD(P)-bd_dom_sf"/>
</dbReference>
<protein>
    <submittedName>
        <fullName evidence="7">2-dehydropantoate 2-reductase</fullName>
    </submittedName>
</protein>
<evidence type="ECO:0000313" key="8">
    <source>
        <dbReference type="Proteomes" id="UP000321518"/>
    </source>
</evidence>
<dbReference type="SUPFAM" id="SSF48179">
    <property type="entry name" value="6-phosphogluconate dehydrogenase C-terminal domain-like"/>
    <property type="match status" value="1"/>
</dbReference>
<dbReference type="Gene3D" id="3.40.50.720">
    <property type="entry name" value="NAD(P)-binding Rossmann-like Domain"/>
    <property type="match status" value="2"/>
</dbReference>
<feature type="domain" description="Ketopantoate reductase C-terminal" evidence="6">
    <location>
        <begin position="292"/>
        <end position="419"/>
    </location>
</feature>
<feature type="compositionally biased region" description="Basic and acidic residues" evidence="4">
    <location>
        <begin position="94"/>
        <end position="105"/>
    </location>
</feature>
<evidence type="ECO:0000259" key="6">
    <source>
        <dbReference type="Pfam" id="PF08546"/>
    </source>
</evidence>
<dbReference type="EMBL" id="BJWK01000005">
    <property type="protein sequence ID" value="GEM08262.1"/>
    <property type="molecule type" value="Genomic_DNA"/>
</dbReference>
<feature type="compositionally biased region" description="Acidic residues" evidence="4">
    <location>
        <begin position="518"/>
        <end position="532"/>
    </location>
</feature>
<dbReference type="GO" id="GO:0050661">
    <property type="term" value="F:NADP binding"/>
    <property type="evidence" value="ECO:0007669"/>
    <property type="project" value="TreeGrafter"/>
</dbReference>
<sequence length="593" mass="65022">MRFHCLGVGSIGSLIATNLAQLPSSQVRLILRRKDLAAQLLKASGDAPRDASETPYGTITVERNGLARRTSSLEMELTRSPNDAFEQSSVVAGSRKEPPRIDPRVWNRNDPISTLIVTTKAPATLPAMQHLLPRLSSRSTVVLCQNGMGVLETLLERYWPEDRSDEYERALEQGDASKVRQTGGRPSFVCATTTHGAWRKSGTHFVHAGMGDLKFGVVPNRAILSTLNSDSTPPWPSASENPLRNPRSLVDPTLAHLPYSPVTASLHTTVSSLLSLNELNPTWLPLPTLQIAQLQKLAVNASVNSITALVGVNNGALVGSQKAKRIAAAVCRECSDVFAAHLAREDGRWEPPPALHYDQELESDDIPSSLLTSISPSHPTPPPLPSSHPLSAHSLLDYTLRVLFRTSTNISSTLADLAALTSNTTPDRTSLAFIPPNAPSRTEIEFINGYVAALGRRYGIRTDTVRTLGEVVLLKEEMGRVGAIDRVWKGGDTGRMSVPVRPPFGNTRPARPAREKEEVEEEKEESEEDVEDEPRSATEDDGPTSVFPNPRPRSRTHPYDRAAKHIQRTREVQARVQSRRVDRMREGSESLSR</sequence>
<gene>
    <name evidence="7" type="ORF">Rt10032_c05g2279</name>
</gene>
<feature type="domain" description="Ketopantoate reductase C-terminal" evidence="6">
    <location>
        <begin position="440"/>
        <end position="474"/>
    </location>
</feature>
<dbReference type="InterPro" id="IPR013332">
    <property type="entry name" value="KPR_N"/>
</dbReference>
<dbReference type="Gene3D" id="1.10.1040.10">
    <property type="entry name" value="N-(1-d-carboxylethyl)-l-norvaline Dehydrogenase, domain 2"/>
    <property type="match status" value="1"/>
</dbReference>
<comment type="similarity">
    <text evidence="1">Belongs to the ketopantoate reductase family.</text>
</comment>
<feature type="compositionally biased region" description="Low complexity" evidence="4">
    <location>
        <begin position="368"/>
        <end position="377"/>
    </location>
</feature>
<dbReference type="Pfam" id="PF08546">
    <property type="entry name" value="ApbA_C"/>
    <property type="match status" value="2"/>
</dbReference>
<dbReference type="OrthoDB" id="73846at2759"/>
<evidence type="ECO:0000256" key="4">
    <source>
        <dbReference type="SAM" id="MobiDB-lite"/>
    </source>
</evidence>
<comment type="caution">
    <text evidence="7">The sequence shown here is derived from an EMBL/GenBank/DDBJ whole genome shotgun (WGS) entry which is preliminary data.</text>
</comment>
<dbReference type="InterPro" id="IPR013752">
    <property type="entry name" value="KPA_reductase"/>
</dbReference>
<feature type="region of interest" description="Disordered" evidence="4">
    <location>
        <begin position="84"/>
        <end position="105"/>
    </location>
</feature>
<evidence type="ECO:0000256" key="2">
    <source>
        <dbReference type="ARBA" id="ARBA00022857"/>
    </source>
</evidence>
<keyword evidence="2" id="KW-0521">NADP</keyword>
<dbReference type="PANTHER" id="PTHR43765:SF2">
    <property type="entry name" value="2-DEHYDROPANTOATE 2-REDUCTASE"/>
    <property type="match status" value="1"/>
</dbReference>
<feature type="region of interest" description="Disordered" evidence="4">
    <location>
        <begin position="368"/>
        <end position="388"/>
    </location>
</feature>
<feature type="region of interest" description="Disordered" evidence="4">
    <location>
        <begin position="491"/>
        <end position="593"/>
    </location>
</feature>
<accession>A0A511KD86</accession>
<evidence type="ECO:0000256" key="3">
    <source>
        <dbReference type="ARBA" id="ARBA00023002"/>
    </source>
</evidence>
<feature type="domain" description="Ketopantoate reductase N-terminal" evidence="5">
    <location>
        <begin position="4"/>
        <end position="219"/>
    </location>
</feature>
<dbReference type="InterPro" id="IPR008927">
    <property type="entry name" value="6-PGluconate_DH-like_C_sf"/>
</dbReference>
<proteinExistence type="inferred from homology"/>
<dbReference type="GO" id="GO:0005737">
    <property type="term" value="C:cytoplasm"/>
    <property type="evidence" value="ECO:0007669"/>
    <property type="project" value="TreeGrafter"/>
</dbReference>
<dbReference type="SUPFAM" id="SSF51735">
    <property type="entry name" value="NAD(P)-binding Rossmann-fold domains"/>
    <property type="match status" value="1"/>
</dbReference>
<evidence type="ECO:0000256" key="1">
    <source>
        <dbReference type="ARBA" id="ARBA00007870"/>
    </source>
</evidence>
<dbReference type="AlphaFoldDB" id="A0A511KD86"/>
<dbReference type="InterPro" id="IPR050838">
    <property type="entry name" value="Ketopantoate_reductase"/>
</dbReference>
<dbReference type="Pfam" id="PF02558">
    <property type="entry name" value="ApbA"/>
    <property type="match status" value="1"/>
</dbReference>
<reference evidence="7 8" key="1">
    <citation type="submission" date="2019-07" db="EMBL/GenBank/DDBJ databases">
        <title>Rhodotorula toruloides NBRC10032 genome sequencing.</title>
        <authorList>
            <person name="Shida Y."/>
            <person name="Takaku H."/>
            <person name="Ogasawara W."/>
            <person name="Mori K."/>
        </authorList>
    </citation>
    <scope>NUCLEOTIDE SEQUENCE [LARGE SCALE GENOMIC DNA]</scope>
    <source>
        <strain evidence="7 8">NBRC10032</strain>
    </source>
</reference>
<keyword evidence="3" id="KW-0560">Oxidoreductase</keyword>
<feature type="compositionally biased region" description="Basic and acidic residues" evidence="4">
    <location>
        <begin position="557"/>
        <end position="593"/>
    </location>
</feature>
<dbReference type="GO" id="GO:0008677">
    <property type="term" value="F:2-dehydropantoate 2-reductase activity"/>
    <property type="evidence" value="ECO:0007669"/>
    <property type="project" value="TreeGrafter"/>
</dbReference>
<dbReference type="Proteomes" id="UP000321518">
    <property type="component" value="Unassembled WGS sequence"/>
</dbReference>